<dbReference type="CDD" id="cd07725">
    <property type="entry name" value="TTHA1429-like_MBL-fold"/>
    <property type="match status" value="1"/>
</dbReference>
<protein>
    <submittedName>
        <fullName evidence="2">MBL fold metallo-hydrolase</fullName>
    </submittedName>
</protein>
<keyword evidence="2" id="KW-0378">Hydrolase</keyword>
<proteinExistence type="predicted"/>
<dbReference type="InterPro" id="IPR036388">
    <property type="entry name" value="WH-like_DNA-bd_sf"/>
</dbReference>
<dbReference type="SMART" id="SM00849">
    <property type="entry name" value="Lactamase_B"/>
    <property type="match status" value="1"/>
</dbReference>
<geneLocation type="plasmid" evidence="2 3">
    <name>unnamed4</name>
</geneLocation>
<dbReference type="PANTHER" id="PTHR23131:SF4">
    <property type="entry name" value="METALLO-BETA-LACTAMASE SUPERFAMILY POTEIN"/>
    <property type="match status" value="1"/>
</dbReference>
<evidence type="ECO:0000313" key="2">
    <source>
        <dbReference type="EMBL" id="APE45923.1"/>
    </source>
</evidence>
<gene>
    <name evidence="2" type="ORF">BOO69_20400</name>
</gene>
<dbReference type="RefSeq" id="WP_071974234.1">
    <property type="nucleotide sequence ID" value="NZ_CP018080.1"/>
</dbReference>
<dbReference type="Gene3D" id="1.10.10.10">
    <property type="entry name" value="Winged helix-like DNA-binding domain superfamily/Winged helix DNA-binding domain"/>
    <property type="match status" value="1"/>
</dbReference>
<dbReference type="InterPro" id="IPR048933">
    <property type="entry name" value="B_lactamase-like_C"/>
</dbReference>
<accession>A0A1J0WNW1</accession>
<feature type="domain" description="Metallo-beta-lactamase" evidence="1">
    <location>
        <begin position="42"/>
        <end position="259"/>
    </location>
</feature>
<dbReference type="Pfam" id="PF00753">
    <property type="entry name" value="Lactamase_B"/>
    <property type="match status" value="1"/>
</dbReference>
<dbReference type="EMBL" id="CP018080">
    <property type="protein sequence ID" value="APE45923.1"/>
    <property type="molecule type" value="Genomic_DNA"/>
</dbReference>
<evidence type="ECO:0000313" key="3">
    <source>
        <dbReference type="Proteomes" id="UP000181897"/>
    </source>
</evidence>
<dbReference type="KEGG" id="suam:BOO69_20400"/>
<dbReference type="InterPro" id="IPR050662">
    <property type="entry name" value="Sec-metab_biosynth-thioest"/>
</dbReference>
<dbReference type="Pfam" id="PF21221">
    <property type="entry name" value="B_lactamase-like_C"/>
    <property type="match status" value="1"/>
</dbReference>
<dbReference type="Proteomes" id="UP000181897">
    <property type="component" value="Plasmid unnamed4"/>
</dbReference>
<dbReference type="Gene3D" id="3.60.15.10">
    <property type="entry name" value="Ribonuclease Z/Hydroxyacylglutathione hydrolase-like"/>
    <property type="match status" value="1"/>
</dbReference>
<dbReference type="AlphaFoldDB" id="A0A1J0WNW1"/>
<dbReference type="InterPro" id="IPR036866">
    <property type="entry name" value="RibonucZ/Hydroxyglut_hydro"/>
</dbReference>
<name>A0A1J0WNW1_9RHOB</name>
<keyword evidence="2" id="KW-0614">Plasmid</keyword>
<organism evidence="2 3">
    <name type="scientific">Sulfitobacter alexandrii</name>
    <dbReference type="NCBI Taxonomy" id="1917485"/>
    <lineage>
        <taxon>Bacteria</taxon>
        <taxon>Pseudomonadati</taxon>
        <taxon>Pseudomonadota</taxon>
        <taxon>Alphaproteobacteria</taxon>
        <taxon>Rhodobacterales</taxon>
        <taxon>Roseobacteraceae</taxon>
        <taxon>Sulfitobacter</taxon>
    </lineage>
</organism>
<evidence type="ECO:0000259" key="1">
    <source>
        <dbReference type="SMART" id="SM00849"/>
    </source>
</evidence>
<dbReference type="OrthoDB" id="2971563at2"/>
<sequence length="354" mass="39571">MTDHPESALHFPFETMPAFGEIVEVRPGILWTRVPLPYRLDHVNIYLIRDGEGWAIIDTGIQTADAKQTWEDILAGPLQGARITRVIVTHYHPDHIGLAGWLCKRFDAPLLTSFSTFMGCKVISQGANESMTRYNFDFYLSHGMTEQAAGVVAIQGNEYLRRVGDLPKSFLRLLMPDTLEIGGRAFRVMTGDGHAAEQVMLYCEDEALLFAADQVIEKISPNISVFADEANGDPLGHFLRSLRFLRTEIPDDVLVLPGHRRPFHGLHQRCAELEAHHQERCQRVLDACAGGPKSIADLVPVLFTRELDPHQMSFAFTETLAHVNRLVRRGEIRAENREGRIYHVLAGAVSGTAG</sequence>
<dbReference type="InterPro" id="IPR001279">
    <property type="entry name" value="Metallo-B-lactamas"/>
</dbReference>
<reference evidence="2 3" key="1">
    <citation type="submission" date="2016-11" db="EMBL/GenBank/DDBJ databases">
        <title>Complete genome sequence of Sulfitobacter sp. AM1-D1, a toxic bacteria associated with marine dinoflagellate Alexandrium minutum in East China Sea.</title>
        <authorList>
            <person name="Yang Q."/>
            <person name="Zhang X."/>
            <person name="Tian X."/>
        </authorList>
    </citation>
    <scope>NUCLEOTIDE SEQUENCE [LARGE SCALE GENOMIC DNA]</scope>
    <source>
        <strain evidence="2 3">AM1-D1</strain>
        <plasmid evidence="2 3">unnamed4</plasmid>
    </source>
</reference>
<keyword evidence="3" id="KW-1185">Reference proteome</keyword>
<dbReference type="PANTHER" id="PTHR23131">
    <property type="entry name" value="ENDORIBONUCLEASE LACTB2"/>
    <property type="match status" value="1"/>
</dbReference>
<dbReference type="SUPFAM" id="SSF56281">
    <property type="entry name" value="Metallo-hydrolase/oxidoreductase"/>
    <property type="match status" value="1"/>
</dbReference>
<dbReference type="GO" id="GO:0016787">
    <property type="term" value="F:hydrolase activity"/>
    <property type="evidence" value="ECO:0007669"/>
    <property type="project" value="UniProtKB-KW"/>
</dbReference>